<organism evidence="2 3">
    <name type="scientific">Natronomonas salsuginis</name>
    <dbReference type="NCBI Taxonomy" id="2217661"/>
    <lineage>
        <taxon>Archaea</taxon>
        <taxon>Methanobacteriati</taxon>
        <taxon>Methanobacteriota</taxon>
        <taxon>Stenosarchaea group</taxon>
        <taxon>Halobacteria</taxon>
        <taxon>Halobacteriales</taxon>
        <taxon>Natronomonadaceae</taxon>
        <taxon>Natronomonas</taxon>
    </lineage>
</organism>
<name>A0A4U5JAC4_9EURY</name>
<dbReference type="Gene3D" id="2.60.120.10">
    <property type="entry name" value="Jelly Rolls"/>
    <property type="match status" value="1"/>
</dbReference>
<reference evidence="2 3" key="1">
    <citation type="submission" date="2019-04" db="EMBL/GenBank/DDBJ databases">
        <title>Natronomonas sp. F20-122 a newhaloarchaeon isolated from a saline saltern of Isla Bacuta, Huelva, Spain.</title>
        <authorList>
            <person name="Duran-Viseras A."/>
            <person name="Sanchez-Porro C."/>
            <person name="Ventosa A."/>
        </authorList>
    </citation>
    <scope>NUCLEOTIDE SEQUENCE [LARGE SCALE GENOMIC DNA]</scope>
    <source>
        <strain evidence="2 3">F20-122</strain>
    </source>
</reference>
<keyword evidence="3" id="KW-1185">Reference proteome</keyword>
<dbReference type="InterPro" id="IPR013096">
    <property type="entry name" value="Cupin_2"/>
</dbReference>
<dbReference type="AlphaFoldDB" id="A0A4U5JAC4"/>
<accession>A0A4U5JAC4</accession>
<dbReference type="InterPro" id="IPR014710">
    <property type="entry name" value="RmlC-like_jellyroll"/>
</dbReference>
<dbReference type="InterPro" id="IPR011051">
    <property type="entry name" value="RmlC_Cupin_sf"/>
</dbReference>
<dbReference type="EMBL" id="QKNX01000002">
    <property type="protein sequence ID" value="TKR26110.1"/>
    <property type="molecule type" value="Genomic_DNA"/>
</dbReference>
<proteinExistence type="predicted"/>
<dbReference type="Pfam" id="PF07883">
    <property type="entry name" value="Cupin_2"/>
    <property type="match status" value="1"/>
</dbReference>
<evidence type="ECO:0000313" key="3">
    <source>
        <dbReference type="Proteomes" id="UP000308037"/>
    </source>
</evidence>
<dbReference type="SUPFAM" id="SSF51182">
    <property type="entry name" value="RmlC-like cupins"/>
    <property type="match status" value="1"/>
</dbReference>
<comment type="caution">
    <text evidence="2">The sequence shown here is derived from an EMBL/GenBank/DDBJ whole genome shotgun (WGS) entry which is preliminary data.</text>
</comment>
<evidence type="ECO:0000259" key="1">
    <source>
        <dbReference type="Pfam" id="PF07883"/>
    </source>
</evidence>
<dbReference type="RefSeq" id="WP_137276028.1">
    <property type="nucleotide sequence ID" value="NZ_QKNX01000002.1"/>
</dbReference>
<dbReference type="Proteomes" id="UP000308037">
    <property type="component" value="Unassembled WGS sequence"/>
</dbReference>
<protein>
    <submittedName>
        <fullName evidence="2">Cupin domain-containing protein</fullName>
    </submittedName>
</protein>
<sequence length="104" mass="11089">MTLNELPDLDPAAGTVETAELVVEDDVLVKLFALGPGGTFDPHVHDDCENVFHLLTGEIVVTQDDVKETVRAPAVVHNPRGVEHGAKNESENLALLTASLCPLP</sequence>
<evidence type="ECO:0000313" key="2">
    <source>
        <dbReference type="EMBL" id="TKR26110.1"/>
    </source>
</evidence>
<feature type="domain" description="Cupin type-2" evidence="1">
    <location>
        <begin position="31"/>
        <end position="94"/>
    </location>
</feature>
<dbReference type="OrthoDB" id="211197at2157"/>
<gene>
    <name evidence="2" type="ORF">DM868_06340</name>
</gene>